<proteinExistence type="inferred from homology"/>
<evidence type="ECO:0000256" key="3">
    <source>
        <dbReference type="ARBA" id="ARBA00023288"/>
    </source>
</evidence>
<keyword evidence="2" id="KW-0479">Metal-binding</keyword>
<dbReference type="CDD" id="cd00371">
    <property type="entry name" value="HMA"/>
    <property type="match status" value="1"/>
</dbReference>
<dbReference type="PANTHER" id="PTHR45868:SF19">
    <property type="entry name" value="HEAVY METAL-ASSOCIATED ISOPRENYLATED PLANT PROTEIN 37"/>
    <property type="match status" value="1"/>
</dbReference>
<evidence type="ECO:0000313" key="8">
    <source>
        <dbReference type="Proteomes" id="UP000321947"/>
    </source>
</evidence>
<dbReference type="Gene3D" id="3.30.70.100">
    <property type="match status" value="1"/>
</dbReference>
<evidence type="ECO:0000256" key="4">
    <source>
        <dbReference type="ARBA" id="ARBA00023289"/>
    </source>
</evidence>
<evidence type="ECO:0000256" key="6">
    <source>
        <dbReference type="SAM" id="MobiDB-lite"/>
    </source>
</evidence>
<dbReference type="InterPro" id="IPR006121">
    <property type="entry name" value="HMA_dom"/>
</dbReference>
<evidence type="ECO:0000256" key="1">
    <source>
        <dbReference type="ARBA" id="ARBA00022481"/>
    </source>
</evidence>
<dbReference type="PANTHER" id="PTHR45868">
    <property type="entry name" value="HEAVY METAL-ASSOCIATED ISOPRENYLATED PLANT PROTEIN 33-RELATED"/>
    <property type="match status" value="1"/>
</dbReference>
<evidence type="ECO:0000256" key="2">
    <source>
        <dbReference type="ARBA" id="ARBA00022723"/>
    </source>
</evidence>
<accession>A0A5D3E327</accession>
<evidence type="ECO:0000313" key="7">
    <source>
        <dbReference type="EMBL" id="TYK30477.1"/>
    </source>
</evidence>
<feature type="region of interest" description="Disordered" evidence="6">
    <location>
        <begin position="83"/>
        <end position="111"/>
    </location>
</feature>
<dbReference type="AlphaFoldDB" id="A0A5D3E327"/>
<dbReference type="GO" id="GO:0046872">
    <property type="term" value="F:metal ion binding"/>
    <property type="evidence" value="ECO:0007669"/>
    <property type="project" value="UniProtKB-KW"/>
</dbReference>
<name>A0A5D3E327_CUCMM</name>
<keyword evidence="4" id="KW-0636">Prenylation</keyword>
<dbReference type="Proteomes" id="UP000321947">
    <property type="component" value="Unassembled WGS sequence"/>
</dbReference>
<dbReference type="InterPro" id="IPR036163">
    <property type="entry name" value="HMA_dom_sf"/>
</dbReference>
<organism evidence="7 8">
    <name type="scientific">Cucumis melo var. makuwa</name>
    <name type="common">Oriental melon</name>
    <dbReference type="NCBI Taxonomy" id="1194695"/>
    <lineage>
        <taxon>Eukaryota</taxon>
        <taxon>Viridiplantae</taxon>
        <taxon>Streptophyta</taxon>
        <taxon>Embryophyta</taxon>
        <taxon>Tracheophyta</taxon>
        <taxon>Spermatophyta</taxon>
        <taxon>Magnoliopsida</taxon>
        <taxon>eudicotyledons</taxon>
        <taxon>Gunneridae</taxon>
        <taxon>Pentapetalae</taxon>
        <taxon>rosids</taxon>
        <taxon>fabids</taxon>
        <taxon>Cucurbitales</taxon>
        <taxon>Cucurbitaceae</taxon>
        <taxon>Benincaseae</taxon>
        <taxon>Cucumis</taxon>
    </lineage>
</organism>
<protein>
    <submittedName>
        <fullName evidence="7">Putative mediator of RNA polymerase II transcription subunit 29</fullName>
    </submittedName>
</protein>
<feature type="compositionally biased region" description="Basic and acidic residues" evidence="6">
    <location>
        <begin position="96"/>
        <end position="109"/>
    </location>
</feature>
<comment type="caution">
    <text evidence="7">The sequence shown here is derived from an EMBL/GenBank/DDBJ whole genome shotgun (WGS) entry which is preliminary data.</text>
</comment>
<keyword evidence="1" id="KW-0488">Methylation</keyword>
<dbReference type="SUPFAM" id="SSF55008">
    <property type="entry name" value="HMA, heavy metal-associated domain"/>
    <property type="match status" value="1"/>
</dbReference>
<gene>
    <name evidence="7" type="ORF">E5676_scaffold426G00190</name>
</gene>
<keyword evidence="3" id="KW-0449">Lipoprotein</keyword>
<sequence length="399" mass="44329">MTKEDDFKLLKVNIHCDGCRLKVKKLLQRIEVELCALACLVYWESVRVFQVEIGAENQKVTVLGNVDSSTLINKLVRAGKHAELWSQKGNPSPKPKNKDDKTPNKEPKHLKLTSFNCEDDEVVDCVEEGDDYEAAQLQFRDILRQRAIEANNAGKGGIGMNRIPGLAAGNGKMNNNHHLSINNKPGNGKKIDPNQPMSIKNTPSEIDRKTLAALKMNNAQLFGNGRESINLGEAKRANNNDLNSMMSMAGFNGGNLLNFATPSSIDVNSTNASQGLHLQQNNGYGYGYQPSSTSGFSMATGQYHPQQQQQQPTFISGYNQYQQQQPLMNMNNMLNRQAMNQQPQMMYNRAQLVPSNTGYYFSYNPSPVHPSYPYVHGYNSNSAADMFSDENTSSSCSIM</sequence>
<evidence type="ECO:0000256" key="5">
    <source>
        <dbReference type="ARBA" id="ARBA00024045"/>
    </source>
</evidence>
<reference evidence="7 8" key="1">
    <citation type="submission" date="2019-08" db="EMBL/GenBank/DDBJ databases">
        <title>Draft genome sequences of two oriental melons (Cucumis melo L. var makuwa).</title>
        <authorList>
            <person name="Kwon S.-Y."/>
        </authorList>
    </citation>
    <scope>NUCLEOTIDE SEQUENCE [LARGE SCALE GENOMIC DNA]</scope>
    <source>
        <strain evidence="8">cv. Chang Bougi</strain>
        <tissue evidence="7">Leaf</tissue>
    </source>
</reference>
<comment type="similarity">
    <text evidence="5">Belongs to the HIPP family.</text>
</comment>
<dbReference type="EMBL" id="SSTD01000604">
    <property type="protein sequence ID" value="TYK30477.1"/>
    <property type="molecule type" value="Genomic_DNA"/>
</dbReference>